<reference evidence="1 2" key="1">
    <citation type="submission" date="2014-12" db="EMBL/GenBank/DDBJ databases">
        <title>Genome sequence of Flavobacterium beibuense RSKm HC5.</title>
        <authorList>
            <person name="Kim J.F."/>
            <person name="Song J.Y."/>
            <person name="Kwak M.-J."/>
            <person name="Lee S.-W."/>
        </authorList>
    </citation>
    <scope>NUCLEOTIDE SEQUENCE [LARGE SCALE GENOMIC DNA]</scope>
    <source>
        <strain evidence="1 2">RSKm HC5</strain>
    </source>
</reference>
<organism evidence="1 2">
    <name type="scientific">Flavobacterium beibuense</name>
    <dbReference type="NCBI Taxonomy" id="657326"/>
    <lineage>
        <taxon>Bacteria</taxon>
        <taxon>Pseudomonadati</taxon>
        <taxon>Bacteroidota</taxon>
        <taxon>Flavobacteriia</taxon>
        <taxon>Flavobacteriales</taxon>
        <taxon>Flavobacteriaceae</taxon>
        <taxon>Flavobacterium</taxon>
    </lineage>
</organism>
<dbReference type="Pfam" id="PF14253">
    <property type="entry name" value="AbiH"/>
    <property type="match status" value="1"/>
</dbReference>
<dbReference type="OrthoDB" id="5903604at2"/>
<sequence>MNRLVIIGNGFDLAHGLPTGYCDFIDWYWEKVIEHFKGLVNSSYSDNLIEVDFYFKSISRKISEVDYKIVKDYSSFKSFIEKYSEAYELKYKDKHDRCYLKYNNSFFENICSKREIKNWVDIENEYFKILKVLVTPDQTVKYSGDIKQLNQEFEQVKNLLENYLHEKIYKGYDFTIHNNKINQICELFNVMNRFTDWNKFREEFSKSDRKEIQSYYNKLKEYNLGETYHISNFIRSQEIEIENLFLNFNYTSTVKCYMDNMRNSNANYYGTNTLLHIHGELNNPKNKMNFGFGDEMDNDYKKIEDKDDNEYLRNIKSFQYLQNPNYRKLLDFVERDKFQVYIMGHSCGLSDRILLNTIFEHQNCRSIKLFFYQNGDKDNFTDIIQNISRHFNKKKMMREKIVNKTLCTPLPQEIRFKEKNNGSRS</sequence>
<dbReference type="InterPro" id="IPR025935">
    <property type="entry name" value="AbiH"/>
</dbReference>
<name>A0A444W787_9FLAO</name>
<dbReference type="AlphaFoldDB" id="A0A444W787"/>
<gene>
    <name evidence="1" type="ORF">NU09_2910</name>
</gene>
<dbReference type="EMBL" id="JUIW01000010">
    <property type="protein sequence ID" value="RYJ41536.1"/>
    <property type="molecule type" value="Genomic_DNA"/>
</dbReference>
<accession>A0A444W787</accession>
<evidence type="ECO:0000313" key="2">
    <source>
        <dbReference type="Proteomes" id="UP000289775"/>
    </source>
</evidence>
<dbReference type="RefSeq" id="WP_129751996.1">
    <property type="nucleotide sequence ID" value="NZ_JUIW01000010.1"/>
</dbReference>
<evidence type="ECO:0000313" key="1">
    <source>
        <dbReference type="EMBL" id="RYJ41536.1"/>
    </source>
</evidence>
<comment type="caution">
    <text evidence="1">The sequence shown here is derived from an EMBL/GenBank/DDBJ whole genome shotgun (WGS) entry which is preliminary data.</text>
</comment>
<protein>
    <submittedName>
        <fullName evidence="1">AbiH domain containing protein</fullName>
    </submittedName>
</protein>
<dbReference type="Proteomes" id="UP000289775">
    <property type="component" value="Unassembled WGS sequence"/>
</dbReference>
<keyword evidence="2" id="KW-1185">Reference proteome</keyword>
<proteinExistence type="predicted"/>